<keyword evidence="2" id="KW-0472">Membrane</keyword>
<feature type="compositionally biased region" description="Polar residues" evidence="1">
    <location>
        <begin position="25"/>
        <end position="40"/>
    </location>
</feature>
<feature type="transmembrane region" description="Helical" evidence="2">
    <location>
        <begin position="109"/>
        <end position="131"/>
    </location>
</feature>
<dbReference type="InterPro" id="IPR049326">
    <property type="entry name" value="Rhodopsin_dom_fungi"/>
</dbReference>
<feature type="region of interest" description="Disordered" evidence="1">
    <location>
        <begin position="351"/>
        <end position="372"/>
    </location>
</feature>
<feature type="compositionally biased region" description="Low complexity" evidence="1">
    <location>
        <begin position="296"/>
        <end position="312"/>
    </location>
</feature>
<accession>W9CGZ7</accession>
<comment type="caution">
    <text evidence="4">The sequence shown here is derived from an EMBL/GenBank/DDBJ whole genome shotgun (WGS) entry which is preliminary data.</text>
</comment>
<feature type="transmembrane region" description="Helical" evidence="2">
    <location>
        <begin position="220"/>
        <end position="243"/>
    </location>
</feature>
<keyword evidence="5" id="KW-1185">Reference proteome</keyword>
<feature type="region of interest" description="Disordered" evidence="1">
    <location>
        <begin position="1"/>
        <end position="40"/>
    </location>
</feature>
<dbReference type="OrthoDB" id="3918601at2759"/>
<evidence type="ECO:0000256" key="1">
    <source>
        <dbReference type="SAM" id="MobiDB-lite"/>
    </source>
</evidence>
<keyword evidence="2" id="KW-1133">Transmembrane helix</keyword>
<dbReference type="EMBL" id="AYSA01000199">
    <property type="protein sequence ID" value="ESZ95228.1"/>
    <property type="molecule type" value="Genomic_DNA"/>
</dbReference>
<feature type="transmembrane region" description="Helical" evidence="2">
    <location>
        <begin position="143"/>
        <end position="164"/>
    </location>
</feature>
<organism evidence="4 5">
    <name type="scientific">Sclerotinia borealis (strain F-4128)</name>
    <dbReference type="NCBI Taxonomy" id="1432307"/>
    <lineage>
        <taxon>Eukaryota</taxon>
        <taxon>Fungi</taxon>
        <taxon>Dikarya</taxon>
        <taxon>Ascomycota</taxon>
        <taxon>Pezizomycotina</taxon>
        <taxon>Leotiomycetes</taxon>
        <taxon>Helotiales</taxon>
        <taxon>Sclerotiniaceae</taxon>
        <taxon>Sclerotinia</taxon>
    </lineage>
</organism>
<keyword evidence="2" id="KW-0812">Transmembrane</keyword>
<reference evidence="4 5" key="1">
    <citation type="journal article" date="2014" name="Genome Announc.">
        <title>Draft genome sequence of Sclerotinia borealis, a psychrophilic plant pathogenic fungus.</title>
        <authorList>
            <person name="Mardanov A.V."/>
            <person name="Beletsky A.V."/>
            <person name="Kadnikov V.V."/>
            <person name="Ignatov A.N."/>
            <person name="Ravin N.V."/>
        </authorList>
    </citation>
    <scope>NUCLEOTIDE SEQUENCE [LARGE SCALE GENOMIC DNA]</scope>
    <source>
        <strain evidence="5">F-4157</strain>
    </source>
</reference>
<feature type="transmembrane region" description="Helical" evidence="2">
    <location>
        <begin position="184"/>
        <end position="208"/>
    </location>
</feature>
<dbReference type="Pfam" id="PF20684">
    <property type="entry name" value="Fung_rhodopsin"/>
    <property type="match status" value="1"/>
</dbReference>
<feature type="domain" description="Rhodopsin" evidence="3">
    <location>
        <begin position="73"/>
        <end position="282"/>
    </location>
</feature>
<feature type="region of interest" description="Disordered" evidence="1">
    <location>
        <begin position="295"/>
        <end position="319"/>
    </location>
</feature>
<evidence type="ECO:0000259" key="3">
    <source>
        <dbReference type="Pfam" id="PF20684"/>
    </source>
</evidence>
<dbReference type="PANTHER" id="PTHR39614:SF2">
    <property type="entry name" value="INTEGRAL MEMBRANE PROTEIN"/>
    <property type="match status" value="1"/>
</dbReference>
<dbReference type="AlphaFoldDB" id="W9CGZ7"/>
<dbReference type="Proteomes" id="UP000019487">
    <property type="component" value="Unassembled WGS sequence"/>
</dbReference>
<gene>
    <name evidence="4" type="ORF">SBOR_4388</name>
</gene>
<proteinExistence type="predicted"/>
<protein>
    <recommendedName>
        <fullName evidence="3">Rhodopsin domain-containing protein</fullName>
    </recommendedName>
</protein>
<evidence type="ECO:0000313" key="5">
    <source>
        <dbReference type="Proteomes" id="UP000019487"/>
    </source>
</evidence>
<sequence length="372" mass="41264">MQLDQRAYGPGPGPGPGPAKKTRSGTHINSVNDLTPPSTIEPNIRAYEQADLQQDGYDNVRRPWPTPECRHLLSVAQCLCTSEQVAHGLGQNQDSILPSELNRFYIAQYVGHIMYILAIFVSKLSSLYFFICLTGEGSTKRRVIKGCIVCIGTWSFISIIVVALQCHFPEPWNFHADRCIDVRAFWAVNSVVDILTQICVVLLPIYILNGLKMEECKKRVTILLFSPNLLTLPLVILRMIYFYRAIYSTNYTWDSFSLALTTNLHSSFAIILSCIPFSKSIIDSLVLTPPHIVTDTTRGTVSSSRSNSPGRGNKYNTGGSSNFLSGVAGRTTTIVTITRGGKAHELNEYLNRAESQERMIPEPKSPASSKAE</sequence>
<dbReference type="PANTHER" id="PTHR39614">
    <property type="entry name" value="INTEGRAL MEMBRANE PROTEIN"/>
    <property type="match status" value="1"/>
</dbReference>
<name>W9CGZ7_SCLBF</name>
<evidence type="ECO:0000256" key="2">
    <source>
        <dbReference type="SAM" id="Phobius"/>
    </source>
</evidence>
<dbReference type="HOGENOM" id="CLU_036632_5_0_1"/>
<evidence type="ECO:0000313" key="4">
    <source>
        <dbReference type="EMBL" id="ESZ95228.1"/>
    </source>
</evidence>